<feature type="compositionally biased region" description="Basic and acidic residues" evidence="1">
    <location>
        <begin position="49"/>
        <end position="60"/>
    </location>
</feature>
<proteinExistence type="predicted"/>
<feature type="compositionally biased region" description="Low complexity" evidence="1">
    <location>
        <begin position="64"/>
        <end position="77"/>
    </location>
</feature>
<dbReference type="Gramene" id="PVH31845">
    <property type="protein sequence ID" value="PVH31845"/>
    <property type="gene ID" value="PAHAL_9G246400"/>
</dbReference>
<protein>
    <submittedName>
        <fullName evidence="2">Uncharacterized protein</fullName>
    </submittedName>
</protein>
<organism evidence="2">
    <name type="scientific">Panicum hallii</name>
    <dbReference type="NCBI Taxonomy" id="206008"/>
    <lineage>
        <taxon>Eukaryota</taxon>
        <taxon>Viridiplantae</taxon>
        <taxon>Streptophyta</taxon>
        <taxon>Embryophyta</taxon>
        <taxon>Tracheophyta</taxon>
        <taxon>Spermatophyta</taxon>
        <taxon>Magnoliopsida</taxon>
        <taxon>Liliopsida</taxon>
        <taxon>Poales</taxon>
        <taxon>Poaceae</taxon>
        <taxon>PACMAD clade</taxon>
        <taxon>Panicoideae</taxon>
        <taxon>Panicodae</taxon>
        <taxon>Paniceae</taxon>
        <taxon>Panicinae</taxon>
        <taxon>Panicum</taxon>
        <taxon>Panicum sect. Panicum</taxon>
    </lineage>
</organism>
<feature type="region of interest" description="Disordered" evidence="1">
    <location>
        <begin position="43"/>
        <end position="96"/>
    </location>
</feature>
<dbReference type="AlphaFoldDB" id="A0A2T8I2E9"/>
<sequence length="96" mass="10305">MARGTWRPLGPEARESADMAKGSALTLVVADLCTSLPLLPAVSTAPRRAPSECTHDEASKQRQPFAAPRAPLSALPLSQERQQAPCQVERSLDDAR</sequence>
<name>A0A2T8I2E9_9POAL</name>
<dbReference type="Proteomes" id="UP000243499">
    <property type="component" value="Chromosome 9"/>
</dbReference>
<evidence type="ECO:0000256" key="1">
    <source>
        <dbReference type="SAM" id="MobiDB-lite"/>
    </source>
</evidence>
<gene>
    <name evidence="2" type="ORF">PAHAL_9G246400</name>
</gene>
<accession>A0A2T8I2E9</accession>
<dbReference type="EMBL" id="CM008054">
    <property type="protein sequence ID" value="PVH31845.1"/>
    <property type="molecule type" value="Genomic_DNA"/>
</dbReference>
<reference evidence="2" key="1">
    <citation type="submission" date="2018-04" db="EMBL/GenBank/DDBJ databases">
        <title>WGS assembly of Panicum hallii.</title>
        <authorList>
            <person name="Lovell J."/>
            <person name="Jenkins J."/>
            <person name="Lowry D."/>
            <person name="Mamidi S."/>
            <person name="Sreedasyam A."/>
            <person name="Weng X."/>
            <person name="Barry K."/>
            <person name="Bonette J."/>
            <person name="Campitelli B."/>
            <person name="Daum C."/>
            <person name="Gordon S."/>
            <person name="Gould B."/>
            <person name="Lipzen A."/>
            <person name="Macqueen A."/>
            <person name="Palacio-Mejia J."/>
            <person name="Plott C."/>
            <person name="Shakirov E."/>
            <person name="Shu S."/>
            <person name="Yoshinaga Y."/>
            <person name="Zane M."/>
            <person name="Rokhsar D."/>
            <person name="Grimwood J."/>
            <person name="Schmutz J."/>
            <person name="Juenger T."/>
        </authorList>
    </citation>
    <scope>NUCLEOTIDE SEQUENCE [LARGE SCALE GENOMIC DNA]</scope>
    <source>
        <strain evidence="2">FIL2</strain>
    </source>
</reference>
<evidence type="ECO:0000313" key="2">
    <source>
        <dbReference type="EMBL" id="PVH31845.1"/>
    </source>
</evidence>